<dbReference type="InterPro" id="IPR036291">
    <property type="entry name" value="NAD(P)-bd_dom_sf"/>
</dbReference>
<dbReference type="PRINTS" id="PR00081">
    <property type="entry name" value="GDHRDH"/>
</dbReference>
<reference evidence="3" key="1">
    <citation type="submission" date="2020-01" db="EMBL/GenBank/DDBJ databases">
        <authorList>
            <consortium name="DOE Joint Genome Institute"/>
            <person name="Haridas S."/>
            <person name="Albert R."/>
            <person name="Binder M."/>
            <person name="Bloem J."/>
            <person name="Labutti K."/>
            <person name="Salamov A."/>
            <person name="Andreopoulos B."/>
            <person name="Baker S.E."/>
            <person name="Barry K."/>
            <person name="Bills G."/>
            <person name="Bluhm B.H."/>
            <person name="Cannon C."/>
            <person name="Castanera R."/>
            <person name="Culley D.E."/>
            <person name="Daum C."/>
            <person name="Ezra D."/>
            <person name="Gonzalez J.B."/>
            <person name="Henrissat B."/>
            <person name="Kuo A."/>
            <person name="Liang C."/>
            <person name="Lipzen A."/>
            <person name="Lutzoni F."/>
            <person name="Magnuson J."/>
            <person name="Mondo S."/>
            <person name="Nolan M."/>
            <person name="Ohm R."/>
            <person name="Pangilinan J."/>
            <person name="Park H.-J."/>
            <person name="Ramirez L."/>
            <person name="Alfaro M."/>
            <person name="Sun H."/>
            <person name="Tritt A."/>
            <person name="Yoshinaga Y."/>
            <person name="Zwiers L.-H."/>
            <person name="Turgeon B.G."/>
            <person name="Goodwin S.B."/>
            <person name="Spatafora J.W."/>
            <person name="Crous P.W."/>
            <person name="Grigoriev I.V."/>
        </authorList>
    </citation>
    <scope>NUCLEOTIDE SEQUENCE</scope>
    <source>
        <strain evidence="3">P77</strain>
    </source>
</reference>
<dbReference type="Proteomes" id="UP000800040">
    <property type="component" value="Unassembled WGS sequence"/>
</dbReference>
<evidence type="ECO:0000256" key="2">
    <source>
        <dbReference type="ARBA" id="ARBA00023002"/>
    </source>
</evidence>
<protein>
    <submittedName>
        <fullName evidence="3">Retinol dehydrogenase 14</fullName>
    </submittedName>
</protein>
<keyword evidence="4" id="KW-1185">Reference proteome</keyword>
<dbReference type="EMBL" id="ML975461">
    <property type="protein sequence ID" value="KAF1829168.1"/>
    <property type="molecule type" value="Genomic_DNA"/>
</dbReference>
<dbReference type="PANTHER" id="PTHR24320">
    <property type="entry name" value="RETINOL DEHYDROGENASE"/>
    <property type="match status" value="1"/>
</dbReference>
<keyword evidence="2" id="KW-0560">Oxidoreductase</keyword>
<sequence length="305" mass="32810">MADFNFNPKTAIPDLSGKVILITGGTAGVGSGCVVELATHNPAHILFTGRNAQAAEAVIARAPQGVKLTFVPCDTASNASVASAAESILTTVADRLDVLVCCAGIMAKPAGVSKDGYEIHFATNQLGHSLFIRKLLPLLENTAALPGADARIIMVTSVAWKGTPSGGIQFDKLRSEQDLPVLGPWLRYGQSKLANLLYARELAARYPNILSFAIHPGVVKTALVTDLTWSQKMLVYLPNIGKMLTPEEGTYNLLWAITAKRETVKSGGFYMPVGKLSNDKTKASEDPELKKKLWEWTEAELAEYL</sequence>
<dbReference type="SUPFAM" id="SSF51735">
    <property type="entry name" value="NAD(P)-binding Rossmann-fold domains"/>
    <property type="match status" value="1"/>
</dbReference>
<dbReference type="Gene3D" id="3.40.50.720">
    <property type="entry name" value="NAD(P)-binding Rossmann-like Domain"/>
    <property type="match status" value="1"/>
</dbReference>
<evidence type="ECO:0000313" key="3">
    <source>
        <dbReference type="EMBL" id="KAF1829168.1"/>
    </source>
</evidence>
<evidence type="ECO:0000313" key="4">
    <source>
        <dbReference type="Proteomes" id="UP000800040"/>
    </source>
</evidence>
<organism evidence="3 4">
    <name type="scientific">Decorospora gaudefroyi</name>
    <dbReference type="NCBI Taxonomy" id="184978"/>
    <lineage>
        <taxon>Eukaryota</taxon>
        <taxon>Fungi</taxon>
        <taxon>Dikarya</taxon>
        <taxon>Ascomycota</taxon>
        <taxon>Pezizomycotina</taxon>
        <taxon>Dothideomycetes</taxon>
        <taxon>Pleosporomycetidae</taxon>
        <taxon>Pleosporales</taxon>
        <taxon>Pleosporineae</taxon>
        <taxon>Pleosporaceae</taxon>
        <taxon>Decorospora</taxon>
    </lineage>
</organism>
<gene>
    <name evidence="3" type="ORF">BDW02DRAFT_510584</name>
</gene>
<dbReference type="GO" id="GO:0016491">
    <property type="term" value="F:oxidoreductase activity"/>
    <property type="evidence" value="ECO:0007669"/>
    <property type="project" value="UniProtKB-KW"/>
</dbReference>
<dbReference type="OrthoDB" id="191139at2759"/>
<dbReference type="InterPro" id="IPR002347">
    <property type="entry name" value="SDR_fam"/>
</dbReference>
<name>A0A6A5JWV1_9PLEO</name>
<accession>A0A6A5JWV1</accession>
<dbReference type="PANTHER" id="PTHR24320:SF154">
    <property type="entry name" value="OXIDOREDUCTASE, SHORT-CHAIN DEHYDROGENASE_REDUCTASE FAMILY (AFU_ORTHOLOGUE AFUA_2G04560)"/>
    <property type="match status" value="1"/>
</dbReference>
<evidence type="ECO:0000256" key="1">
    <source>
        <dbReference type="ARBA" id="ARBA00006484"/>
    </source>
</evidence>
<dbReference type="Pfam" id="PF00106">
    <property type="entry name" value="adh_short"/>
    <property type="match status" value="1"/>
</dbReference>
<dbReference type="AlphaFoldDB" id="A0A6A5JWV1"/>
<comment type="similarity">
    <text evidence="1">Belongs to the short-chain dehydrogenases/reductases (SDR) family.</text>
</comment>
<proteinExistence type="inferred from homology"/>